<comment type="subcellular location">
    <subcellularLocation>
        <location evidence="1">Cell membrane</location>
        <topology evidence="1">Multi-pass membrane protein</topology>
    </subcellularLocation>
</comment>
<reference evidence="9" key="1">
    <citation type="submission" date="2021-04" db="EMBL/GenBank/DDBJ databases">
        <title>Sequencing of actinobacteria type strains.</title>
        <authorList>
            <person name="Nguyen G.-S."/>
            <person name="Wentzel A."/>
        </authorList>
    </citation>
    <scope>NUCLEOTIDE SEQUENCE</scope>
    <source>
        <strain evidence="9">DSM 42095</strain>
    </source>
</reference>
<accession>A0A8T4IT80</accession>
<dbReference type="Pfam" id="PF07690">
    <property type="entry name" value="MFS_1"/>
    <property type="match status" value="1"/>
</dbReference>
<feature type="transmembrane region" description="Helical" evidence="7">
    <location>
        <begin position="340"/>
        <end position="363"/>
    </location>
</feature>
<evidence type="ECO:0000313" key="10">
    <source>
        <dbReference type="Proteomes" id="UP000675554"/>
    </source>
</evidence>
<feature type="transmembrane region" description="Helical" evidence="7">
    <location>
        <begin position="68"/>
        <end position="85"/>
    </location>
</feature>
<dbReference type="InterPro" id="IPR011701">
    <property type="entry name" value="MFS"/>
</dbReference>
<dbReference type="InterPro" id="IPR036259">
    <property type="entry name" value="MFS_trans_sf"/>
</dbReference>
<dbReference type="GO" id="GO:0022857">
    <property type="term" value="F:transmembrane transporter activity"/>
    <property type="evidence" value="ECO:0007669"/>
    <property type="project" value="InterPro"/>
</dbReference>
<sequence>MRGHAHPRAPAPEQDDGPGHGRLVAAASVLCATLALIMASVSALYAALPALAGAIGAGQAQQTWIVDAYTLVLAALVLPGGALGDRFGRRRVLLAGLALLAAGAGAAPWSPGPEALIAARAVMGLGAALAMPPTLSILTVLFSGRSRETAVGVWVGTCSAGGAAGLMLAGPLVQGYGWEAVFGLTAALSVALLLLAAAVVPPGGQPARAALDLIGAALGAVAVGGVVYGIIEGSERGWTDALVLSSFACGALATAAFALRETRHPRPLLDVRVFARPAFAFAALSLTVQFSTAFAFLFLGTQYLQYVLGWSAAGAGAGLLPLAAGVLLTAPAAAKAAARWGPHLTTGAGTAAMAVGCLGLAALRTDSPFGEFGCWAALYGAGIGLAAVPATAQVLEGLPAAERNVASAVNDTTRELGAALGIALSGTQLAEGYRDHMAPATTHLPPGAATVAEDSISGALKIAGRLGPQGRALSDAARESFLHGMAWAMTTAAVLLTLGAFAAVAAHVRAHRRAPRRSSPGRRRPARRP</sequence>
<feature type="transmembrane region" description="Helical" evidence="7">
    <location>
        <begin position="23"/>
        <end position="48"/>
    </location>
</feature>
<feature type="domain" description="Major facilitator superfamily (MFS) profile" evidence="8">
    <location>
        <begin position="26"/>
        <end position="517"/>
    </location>
</feature>
<organism evidence="9 10">
    <name type="scientific">Streptomyces daliensis</name>
    <dbReference type="NCBI Taxonomy" id="299421"/>
    <lineage>
        <taxon>Bacteria</taxon>
        <taxon>Bacillati</taxon>
        <taxon>Actinomycetota</taxon>
        <taxon>Actinomycetes</taxon>
        <taxon>Kitasatosporales</taxon>
        <taxon>Streptomycetaceae</taxon>
        <taxon>Streptomyces</taxon>
    </lineage>
</organism>
<evidence type="ECO:0000256" key="4">
    <source>
        <dbReference type="ARBA" id="ARBA00023136"/>
    </source>
</evidence>
<feature type="transmembrane region" description="Helical" evidence="7">
    <location>
        <begin position="279"/>
        <end position="300"/>
    </location>
</feature>
<keyword evidence="10" id="KW-1185">Reference proteome</keyword>
<evidence type="ECO:0000256" key="3">
    <source>
        <dbReference type="ARBA" id="ARBA00022989"/>
    </source>
</evidence>
<dbReference type="PROSITE" id="PS50850">
    <property type="entry name" value="MFS"/>
    <property type="match status" value="1"/>
</dbReference>
<feature type="transmembrane region" description="Helical" evidence="7">
    <location>
        <begin position="213"/>
        <end position="231"/>
    </location>
</feature>
<feature type="transmembrane region" description="Helical" evidence="7">
    <location>
        <begin position="181"/>
        <end position="201"/>
    </location>
</feature>
<evidence type="ECO:0000256" key="7">
    <source>
        <dbReference type="SAM" id="Phobius"/>
    </source>
</evidence>
<feature type="region of interest" description="Disordered" evidence="6">
    <location>
        <begin position="510"/>
        <end position="529"/>
    </location>
</feature>
<dbReference type="Gene3D" id="1.20.1250.20">
    <property type="entry name" value="MFS general substrate transporter like domains"/>
    <property type="match status" value="2"/>
</dbReference>
<evidence type="ECO:0000256" key="2">
    <source>
        <dbReference type="ARBA" id="ARBA00022692"/>
    </source>
</evidence>
<feature type="transmembrane region" description="Helical" evidence="7">
    <location>
        <begin position="149"/>
        <end position="169"/>
    </location>
</feature>
<dbReference type="PANTHER" id="PTHR42718">
    <property type="entry name" value="MAJOR FACILITATOR SUPERFAMILY MULTIDRUG TRANSPORTER MFSC"/>
    <property type="match status" value="1"/>
</dbReference>
<feature type="transmembrane region" description="Helical" evidence="7">
    <location>
        <begin position="117"/>
        <end position="142"/>
    </location>
</feature>
<protein>
    <submittedName>
        <fullName evidence="9">MFS transporter</fullName>
    </submittedName>
</protein>
<dbReference type="PANTHER" id="PTHR42718:SF42">
    <property type="entry name" value="EXPORT PROTEIN"/>
    <property type="match status" value="1"/>
</dbReference>
<keyword evidence="4 7" id="KW-0472">Membrane</keyword>
<keyword evidence="5" id="KW-0046">Antibiotic resistance</keyword>
<feature type="transmembrane region" description="Helical" evidence="7">
    <location>
        <begin position="306"/>
        <end position="328"/>
    </location>
</feature>
<dbReference type="EMBL" id="JAGSMN010000418">
    <property type="protein sequence ID" value="MBR7674985.1"/>
    <property type="molecule type" value="Genomic_DNA"/>
</dbReference>
<keyword evidence="3 7" id="KW-1133">Transmembrane helix</keyword>
<name>A0A8T4IT80_9ACTN</name>
<dbReference type="GO" id="GO:0046677">
    <property type="term" value="P:response to antibiotic"/>
    <property type="evidence" value="ECO:0007669"/>
    <property type="project" value="UniProtKB-KW"/>
</dbReference>
<dbReference type="CDD" id="cd17321">
    <property type="entry name" value="MFS_MMR_MDR_like"/>
    <property type="match status" value="1"/>
</dbReference>
<dbReference type="Proteomes" id="UP000675554">
    <property type="component" value="Unassembled WGS sequence"/>
</dbReference>
<feature type="transmembrane region" description="Helical" evidence="7">
    <location>
        <begin position="92"/>
        <end position="111"/>
    </location>
</feature>
<dbReference type="AlphaFoldDB" id="A0A8T4IT80"/>
<evidence type="ECO:0000259" key="8">
    <source>
        <dbReference type="PROSITE" id="PS50850"/>
    </source>
</evidence>
<evidence type="ECO:0000313" key="9">
    <source>
        <dbReference type="EMBL" id="MBR7674985.1"/>
    </source>
</evidence>
<gene>
    <name evidence="9" type="ORF">KDA82_18560</name>
</gene>
<comment type="caution">
    <text evidence="9">The sequence shown here is derived from an EMBL/GenBank/DDBJ whole genome shotgun (WGS) entry which is preliminary data.</text>
</comment>
<evidence type="ECO:0000256" key="5">
    <source>
        <dbReference type="ARBA" id="ARBA00023251"/>
    </source>
</evidence>
<evidence type="ECO:0000256" key="1">
    <source>
        <dbReference type="ARBA" id="ARBA00004651"/>
    </source>
</evidence>
<dbReference type="InterPro" id="IPR020846">
    <property type="entry name" value="MFS_dom"/>
</dbReference>
<feature type="transmembrane region" description="Helical" evidence="7">
    <location>
        <begin position="237"/>
        <end position="259"/>
    </location>
</feature>
<keyword evidence="2 7" id="KW-0812">Transmembrane</keyword>
<evidence type="ECO:0000256" key="6">
    <source>
        <dbReference type="SAM" id="MobiDB-lite"/>
    </source>
</evidence>
<dbReference type="GO" id="GO:0005886">
    <property type="term" value="C:plasma membrane"/>
    <property type="evidence" value="ECO:0007669"/>
    <property type="project" value="UniProtKB-SubCell"/>
</dbReference>
<proteinExistence type="predicted"/>
<feature type="transmembrane region" description="Helical" evidence="7">
    <location>
        <begin position="485"/>
        <end position="508"/>
    </location>
</feature>
<dbReference type="SUPFAM" id="SSF103473">
    <property type="entry name" value="MFS general substrate transporter"/>
    <property type="match status" value="1"/>
</dbReference>